<dbReference type="Proteomes" id="UP001597249">
    <property type="component" value="Unassembled WGS sequence"/>
</dbReference>
<comment type="function">
    <text evidence="3">Nucleoside triphosphate pyrophosphatase that hydrolyzes dTTP and UTP. May have a dual role in cell division arrest and in preventing the incorporation of modified nucleotides into cellular nucleic acids.</text>
</comment>
<comment type="catalytic activity">
    <reaction evidence="3">
        <text>dTTP + H2O = dTMP + diphosphate + H(+)</text>
        <dbReference type="Rhea" id="RHEA:28534"/>
        <dbReference type="ChEBI" id="CHEBI:15377"/>
        <dbReference type="ChEBI" id="CHEBI:15378"/>
        <dbReference type="ChEBI" id="CHEBI:33019"/>
        <dbReference type="ChEBI" id="CHEBI:37568"/>
        <dbReference type="ChEBI" id="CHEBI:63528"/>
        <dbReference type="EC" id="3.6.1.9"/>
    </reaction>
</comment>
<evidence type="ECO:0000256" key="3">
    <source>
        <dbReference type="HAMAP-Rule" id="MF_00528"/>
    </source>
</evidence>
<dbReference type="Gene3D" id="3.90.950.10">
    <property type="match status" value="1"/>
</dbReference>
<comment type="cofactor">
    <cofactor evidence="1 3">
        <name>a divalent metal cation</name>
        <dbReference type="ChEBI" id="CHEBI:60240"/>
    </cofactor>
</comment>
<comment type="catalytic activity">
    <reaction evidence="3">
        <text>UTP + H2O = UMP + diphosphate + H(+)</text>
        <dbReference type="Rhea" id="RHEA:29395"/>
        <dbReference type="ChEBI" id="CHEBI:15377"/>
        <dbReference type="ChEBI" id="CHEBI:15378"/>
        <dbReference type="ChEBI" id="CHEBI:33019"/>
        <dbReference type="ChEBI" id="CHEBI:46398"/>
        <dbReference type="ChEBI" id="CHEBI:57865"/>
        <dbReference type="EC" id="3.6.1.9"/>
    </reaction>
</comment>
<protein>
    <recommendedName>
        <fullName evidence="3">dTTP/UTP pyrophosphatase</fullName>
        <shortName evidence="3">dTTPase/UTPase</shortName>
        <ecNumber evidence="3">3.6.1.9</ecNumber>
    </recommendedName>
    <alternativeName>
        <fullName evidence="3">Nucleoside triphosphate pyrophosphatase</fullName>
    </alternativeName>
    <alternativeName>
        <fullName evidence="3">Nucleotide pyrophosphatase</fullName>
        <shortName evidence="3">Nucleotide PPase</shortName>
    </alternativeName>
</protein>
<sequence>MIILASQSPRRQELLRRIVTEFKVEPAAIDERALLVLPPRAYVQRLAAAKCGAVAQQHPGATVIAADTMVAFNGELLGKPQTPSAAQAMLTTLSGQTHQVHTGLCVYWPDKTMRQVVVTTEVTFWPLTAAEIEDYVATGEPLDKAGAYGIQGQGALLVKAIQGDFYNVVGLPISTLARLLNARK</sequence>
<dbReference type="InterPro" id="IPR029001">
    <property type="entry name" value="ITPase-like_fam"/>
</dbReference>
<keyword evidence="3" id="KW-0546">Nucleotide metabolism</keyword>
<dbReference type="EMBL" id="JBHTMO010000024">
    <property type="protein sequence ID" value="MFD1393437.1"/>
    <property type="molecule type" value="Genomic_DNA"/>
</dbReference>
<organism evidence="4 5">
    <name type="scientific">Lacticaseibacillus jixianensis</name>
    <dbReference type="NCBI Taxonomy" id="2486012"/>
    <lineage>
        <taxon>Bacteria</taxon>
        <taxon>Bacillati</taxon>
        <taxon>Bacillota</taxon>
        <taxon>Bacilli</taxon>
        <taxon>Lactobacillales</taxon>
        <taxon>Lactobacillaceae</taxon>
        <taxon>Lacticaseibacillus</taxon>
    </lineage>
</organism>
<accession>A0ABW4B8T7</accession>
<keyword evidence="2 3" id="KW-0378">Hydrolase</keyword>
<dbReference type="EC" id="3.6.1.9" evidence="3"/>
<evidence type="ECO:0000313" key="4">
    <source>
        <dbReference type="EMBL" id="MFD1393437.1"/>
    </source>
</evidence>
<dbReference type="NCBIfam" id="TIGR00172">
    <property type="entry name" value="maf"/>
    <property type="match status" value="1"/>
</dbReference>
<dbReference type="Pfam" id="PF02545">
    <property type="entry name" value="Maf"/>
    <property type="match status" value="1"/>
</dbReference>
<comment type="similarity">
    <text evidence="3">Belongs to the Maf family. YhdE subfamily.</text>
</comment>
<dbReference type="CDD" id="cd00555">
    <property type="entry name" value="Maf"/>
    <property type="match status" value="1"/>
</dbReference>
<comment type="caution">
    <text evidence="4">The sequence shown here is derived from an EMBL/GenBank/DDBJ whole genome shotgun (WGS) entry which is preliminary data.</text>
</comment>
<name>A0ABW4B8T7_9LACO</name>
<comment type="caution">
    <text evidence="3">Lacks conserved residue(s) required for the propagation of feature annotation.</text>
</comment>
<reference evidence="5" key="1">
    <citation type="journal article" date="2019" name="Int. J. Syst. Evol. Microbiol.">
        <title>The Global Catalogue of Microorganisms (GCM) 10K type strain sequencing project: providing services to taxonomists for standard genome sequencing and annotation.</title>
        <authorList>
            <consortium name="The Broad Institute Genomics Platform"/>
            <consortium name="The Broad Institute Genome Sequencing Center for Infectious Disease"/>
            <person name="Wu L."/>
            <person name="Ma J."/>
        </authorList>
    </citation>
    <scope>NUCLEOTIDE SEQUENCE [LARGE SCALE GENOMIC DNA]</scope>
    <source>
        <strain evidence="5">CCM 8911</strain>
    </source>
</reference>
<keyword evidence="5" id="KW-1185">Reference proteome</keyword>
<dbReference type="GO" id="GO:0016787">
    <property type="term" value="F:hydrolase activity"/>
    <property type="evidence" value="ECO:0007669"/>
    <property type="project" value="UniProtKB-KW"/>
</dbReference>
<dbReference type="PANTHER" id="PTHR43213:SF5">
    <property type="entry name" value="BIFUNCTIONAL DTTP_UTP PYROPHOSPHATASE_METHYLTRANSFERASE PROTEIN-RELATED"/>
    <property type="match status" value="1"/>
</dbReference>
<feature type="active site" description="Proton acceptor" evidence="3">
    <location>
        <position position="67"/>
    </location>
</feature>
<feature type="site" description="Important for substrate specificity" evidence="3">
    <location>
        <position position="68"/>
    </location>
</feature>
<feature type="site" description="Important for substrate specificity" evidence="3">
    <location>
        <position position="10"/>
    </location>
</feature>
<gene>
    <name evidence="4" type="ORF">ACFQ3L_07625</name>
</gene>
<evidence type="ECO:0000256" key="2">
    <source>
        <dbReference type="ARBA" id="ARBA00022801"/>
    </source>
</evidence>
<dbReference type="SUPFAM" id="SSF52972">
    <property type="entry name" value="ITPase-like"/>
    <property type="match status" value="1"/>
</dbReference>
<proteinExistence type="inferred from homology"/>
<dbReference type="PANTHER" id="PTHR43213">
    <property type="entry name" value="BIFUNCTIONAL DTTP/UTP PYROPHOSPHATASE/METHYLTRANSFERASE PROTEIN-RELATED"/>
    <property type="match status" value="1"/>
</dbReference>
<evidence type="ECO:0000256" key="1">
    <source>
        <dbReference type="ARBA" id="ARBA00001968"/>
    </source>
</evidence>
<dbReference type="RefSeq" id="WP_125584733.1">
    <property type="nucleotide sequence ID" value="NZ_JBHTMO010000024.1"/>
</dbReference>
<dbReference type="HAMAP" id="MF_00528">
    <property type="entry name" value="Maf"/>
    <property type="match status" value="1"/>
</dbReference>
<evidence type="ECO:0000313" key="5">
    <source>
        <dbReference type="Proteomes" id="UP001597249"/>
    </source>
</evidence>
<comment type="subcellular location">
    <subcellularLocation>
        <location evidence="3">Cytoplasm</location>
    </subcellularLocation>
</comment>
<dbReference type="PIRSF" id="PIRSF006305">
    <property type="entry name" value="Maf"/>
    <property type="match status" value="1"/>
</dbReference>
<feature type="site" description="Important for substrate specificity" evidence="3">
    <location>
        <position position="151"/>
    </location>
</feature>
<keyword evidence="3" id="KW-0963">Cytoplasm</keyword>
<dbReference type="InterPro" id="IPR003697">
    <property type="entry name" value="Maf-like"/>
</dbReference>